<dbReference type="GO" id="GO:0016020">
    <property type="term" value="C:membrane"/>
    <property type="evidence" value="ECO:0007669"/>
    <property type="project" value="UniProtKB-SubCell"/>
</dbReference>
<dbReference type="PROSITE" id="PS50850">
    <property type="entry name" value="MFS"/>
    <property type="match status" value="1"/>
</dbReference>
<keyword evidence="3 5" id="KW-1133">Transmembrane helix</keyword>
<evidence type="ECO:0000256" key="4">
    <source>
        <dbReference type="ARBA" id="ARBA00023136"/>
    </source>
</evidence>
<feature type="transmembrane region" description="Helical" evidence="5">
    <location>
        <begin position="266"/>
        <end position="289"/>
    </location>
</feature>
<keyword evidence="8" id="KW-1185">Reference proteome</keyword>
<evidence type="ECO:0000259" key="6">
    <source>
        <dbReference type="PROSITE" id="PS50850"/>
    </source>
</evidence>
<proteinExistence type="predicted"/>
<feature type="domain" description="Major facilitator superfamily (MFS) profile" evidence="6">
    <location>
        <begin position="1"/>
        <end position="293"/>
    </location>
</feature>
<keyword evidence="2 5" id="KW-0812">Transmembrane</keyword>
<name>A0A6G0HKR8_LARCR</name>
<dbReference type="SUPFAM" id="SSF103473">
    <property type="entry name" value="MFS general substrate transporter"/>
    <property type="match status" value="1"/>
</dbReference>
<feature type="transmembrane region" description="Helical" evidence="5">
    <location>
        <begin position="206"/>
        <end position="230"/>
    </location>
</feature>
<evidence type="ECO:0000256" key="2">
    <source>
        <dbReference type="ARBA" id="ARBA00022692"/>
    </source>
</evidence>
<dbReference type="EMBL" id="REGW02000022">
    <property type="protein sequence ID" value="KAE8279838.1"/>
    <property type="molecule type" value="Genomic_DNA"/>
</dbReference>
<dbReference type="AlphaFoldDB" id="A0A6G0HKR8"/>
<feature type="transmembrane region" description="Helical" evidence="5">
    <location>
        <begin position="41"/>
        <end position="61"/>
    </location>
</feature>
<dbReference type="PANTHER" id="PTHR24064">
    <property type="entry name" value="SOLUTE CARRIER FAMILY 22 MEMBER"/>
    <property type="match status" value="1"/>
</dbReference>
<evidence type="ECO:0000256" key="3">
    <source>
        <dbReference type="ARBA" id="ARBA00022989"/>
    </source>
</evidence>
<comment type="caution">
    <text evidence="7">The sequence shown here is derived from an EMBL/GenBank/DDBJ whole genome shotgun (WGS) entry which is preliminary data.</text>
</comment>
<comment type="subcellular location">
    <subcellularLocation>
        <location evidence="1">Membrane</location>
        <topology evidence="1">Multi-pass membrane protein</topology>
    </subcellularLocation>
</comment>
<feature type="transmembrane region" description="Helical" evidence="5">
    <location>
        <begin position="153"/>
        <end position="174"/>
    </location>
</feature>
<protein>
    <submittedName>
        <fullName evidence="7">Solute carrier family 22 member 13 Organic cation transporter-like 3</fullName>
    </submittedName>
</protein>
<dbReference type="Pfam" id="PF00083">
    <property type="entry name" value="Sugar_tr"/>
    <property type="match status" value="1"/>
</dbReference>
<gene>
    <name evidence="7" type="ORF">D5F01_LYC21969</name>
</gene>
<feature type="transmembrane region" description="Helical" evidence="5">
    <location>
        <begin position="124"/>
        <end position="141"/>
    </location>
</feature>
<dbReference type="InterPro" id="IPR020846">
    <property type="entry name" value="MFS_dom"/>
</dbReference>
<keyword evidence="4 5" id="KW-0472">Membrane</keyword>
<evidence type="ECO:0000313" key="7">
    <source>
        <dbReference type="EMBL" id="KAE8279838.1"/>
    </source>
</evidence>
<evidence type="ECO:0000256" key="5">
    <source>
        <dbReference type="SAM" id="Phobius"/>
    </source>
</evidence>
<dbReference type="InterPro" id="IPR005828">
    <property type="entry name" value="MFS_sugar_transport-like"/>
</dbReference>
<dbReference type="InterPro" id="IPR036259">
    <property type="entry name" value="MFS_trans_sf"/>
</dbReference>
<feature type="transmembrane region" description="Helical" evidence="5">
    <location>
        <begin position="242"/>
        <end position="260"/>
    </location>
</feature>
<feature type="transmembrane region" description="Helical" evidence="5">
    <location>
        <begin position="12"/>
        <end position="35"/>
    </location>
</feature>
<sequence>MAIEWTDPSRSALCTVLILIVFSVGLMALSGIAYLIHNWRILKLVLFSPLVLVLGMFYWFLPESPRWLMTQGRKEEAQKELWRAARVNGRTVPEDQLDKLEMEGTSEKRNMLDIFRISYLRKRTFLMGYNWFASSMLYYGLSLNIGSFGLNIYLTQFIFGIVEIPANLGSWALIQHFGRRICQGCFLFFGGAACLLVLAVPNDLPVVVTTMAVLGKFAATASFNTAYVYTPELYPTILRQNGVGLNSMCARVAGILVPLIRLLEVYHYTIPMVIYGIVPIAALGFCLLLPETLNVELQDQIELKKPVNGPARNKESDKQIDE</sequence>
<dbReference type="Proteomes" id="UP000424527">
    <property type="component" value="Unassembled WGS sequence"/>
</dbReference>
<evidence type="ECO:0000256" key="1">
    <source>
        <dbReference type="ARBA" id="ARBA00004141"/>
    </source>
</evidence>
<evidence type="ECO:0000313" key="8">
    <source>
        <dbReference type="Proteomes" id="UP000424527"/>
    </source>
</evidence>
<feature type="transmembrane region" description="Helical" evidence="5">
    <location>
        <begin position="181"/>
        <end position="200"/>
    </location>
</feature>
<dbReference type="Gene3D" id="1.20.1250.20">
    <property type="entry name" value="MFS general substrate transporter like domains"/>
    <property type="match status" value="1"/>
</dbReference>
<organism evidence="7 8">
    <name type="scientific">Larimichthys crocea</name>
    <name type="common">Large yellow croaker</name>
    <name type="synonym">Pseudosciaena crocea</name>
    <dbReference type="NCBI Taxonomy" id="215358"/>
    <lineage>
        <taxon>Eukaryota</taxon>
        <taxon>Metazoa</taxon>
        <taxon>Chordata</taxon>
        <taxon>Craniata</taxon>
        <taxon>Vertebrata</taxon>
        <taxon>Euteleostomi</taxon>
        <taxon>Actinopterygii</taxon>
        <taxon>Neopterygii</taxon>
        <taxon>Teleostei</taxon>
        <taxon>Neoteleostei</taxon>
        <taxon>Acanthomorphata</taxon>
        <taxon>Eupercaria</taxon>
        <taxon>Sciaenidae</taxon>
        <taxon>Larimichthys</taxon>
    </lineage>
</organism>
<reference evidence="7 8" key="1">
    <citation type="submission" date="2019-07" db="EMBL/GenBank/DDBJ databases">
        <title>Chromosome genome assembly for large yellow croaker.</title>
        <authorList>
            <person name="Xiao S."/>
        </authorList>
    </citation>
    <scope>NUCLEOTIDE SEQUENCE [LARGE SCALE GENOMIC DNA]</scope>
    <source>
        <strain evidence="7">JMULYC20181020</strain>
        <tissue evidence="7">Muscle</tissue>
    </source>
</reference>
<dbReference type="GO" id="GO:0022857">
    <property type="term" value="F:transmembrane transporter activity"/>
    <property type="evidence" value="ECO:0007669"/>
    <property type="project" value="InterPro"/>
</dbReference>
<accession>A0A6G0HKR8</accession>